<accession>A0AA47MYK2</accession>
<feature type="compositionally biased region" description="Basic and acidic residues" evidence="1">
    <location>
        <begin position="463"/>
        <end position="474"/>
    </location>
</feature>
<feature type="compositionally biased region" description="Low complexity" evidence="1">
    <location>
        <begin position="410"/>
        <end position="422"/>
    </location>
</feature>
<proteinExistence type="predicted"/>
<keyword evidence="3" id="KW-1185">Reference proteome</keyword>
<feature type="compositionally biased region" description="Acidic residues" evidence="1">
    <location>
        <begin position="309"/>
        <end position="324"/>
    </location>
</feature>
<gene>
    <name evidence="2" type="ORF">N1851_011112</name>
</gene>
<reference evidence="2" key="1">
    <citation type="journal article" date="2023" name="Front. Mar. Sci.">
        <title>A new Merluccius polli reference genome to investigate the effects of global change in West African waters.</title>
        <authorList>
            <person name="Mateo J.L."/>
            <person name="Blanco-Fernandez C."/>
            <person name="Garcia-Vazquez E."/>
            <person name="Machado-Schiaffino G."/>
        </authorList>
    </citation>
    <scope>NUCLEOTIDE SEQUENCE</scope>
    <source>
        <strain evidence="2">C29</strain>
        <tissue evidence="2">Fin</tissue>
    </source>
</reference>
<name>A0AA47MYK2_MERPO</name>
<evidence type="ECO:0000313" key="3">
    <source>
        <dbReference type="Proteomes" id="UP001174136"/>
    </source>
</evidence>
<feature type="region of interest" description="Disordered" evidence="1">
    <location>
        <begin position="257"/>
        <end position="501"/>
    </location>
</feature>
<protein>
    <submittedName>
        <fullName evidence="2">Uncharacterized protein</fullName>
    </submittedName>
</protein>
<comment type="caution">
    <text evidence="2">The sequence shown here is derived from an EMBL/GenBank/DDBJ whole genome shotgun (WGS) entry which is preliminary data.</text>
</comment>
<evidence type="ECO:0000256" key="1">
    <source>
        <dbReference type="SAM" id="MobiDB-lite"/>
    </source>
</evidence>
<feature type="compositionally biased region" description="Basic and acidic residues" evidence="1">
    <location>
        <begin position="341"/>
        <end position="357"/>
    </location>
</feature>
<feature type="region of interest" description="Disordered" evidence="1">
    <location>
        <begin position="101"/>
        <end position="149"/>
    </location>
</feature>
<organism evidence="2 3">
    <name type="scientific">Merluccius polli</name>
    <name type="common">Benguela hake</name>
    <name type="synonym">Merluccius cadenati</name>
    <dbReference type="NCBI Taxonomy" id="89951"/>
    <lineage>
        <taxon>Eukaryota</taxon>
        <taxon>Metazoa</taxon>
        <taxon>Chordata</taxon>
        <taxon>Craniata</taxon>
        <taxon>Vertebrata</taxon>
        <taxon>Euteleostomi</taxon>
        <taxon>Actinopterygii</taxon>
        <taxon>Neopterygii</taxon>
        <taxon>Teleostei</taxon>
        <taxon>Neoteleostei</taxon>
        <taxon>Acanthomorphata</taxon>
        <taxon>Zeiogadaria</taxon>
        <taxon>Gadariae</taxon>
        <taxon>Gadiformes</taxon>
        <taxon>Gadoidei</taxon>
        <taxon>Merlucciidae</taxon>
        <taxon>Merluccius</taxon>
    </lineage>
</organism>
<sequence length="724" mass="80423">MQVWLILNVDESIPLQGKVKWLKIPAAYLARWSNLGWCAAKGPWGLADCRSIDRGITEAHNHASRREINKPTKGRRDTIAANQYHLQKDRKVLEALITTLPRSQQRQCEKMGGGPTPDPTPPPSEDEAPREEACSKPKPSACEPPDTAKPPPYCDTNPWGVPVMNGTPTPSCPPAPPGPAPAYDVRPVDPSTIHGTGGSGEGYSPTAMGYPIQGPQPAQAWTMAPLVVDPPPTPVLMTPVMHLTARQAPVVVTWGKSVLPSPREDPDPGPAQNAEEEWETQGRRGGRSATRERRKIRLIPGRRGPGAEMTEEEETDDVKEDPDQEPTHRRSYSLEEEEEEERLREERYDREYHENLAPRRRRSLSPHQEAPRVRQKDPCEGRRTAAPRSSGHLDDLIDLEAVPAPRSRRSSSPLPAMSASGPRQEAPAKPRHPSLAQASWPQHSTPLDTLPRGPPRMTVQAPRTREVTRPEPPRDWSSSEEDEPGPTHHSLPACLSGPLAQSLLTPTPIGVRTRARAKSAQHPGEANYMAPLVELGPGAGMRYAAWTHRDKKALEEDLPPLDEGTGKWIRTFEKKTAGEALCMGDVRSILTSVSTWEVLKDVEKKAGTDRLPDNQEFDPVRNDFWIQLRAKHPAKDRGKAPLEGVTHKPHESTSEYLTRCTNQWTDHTGEPYTANTVAQAMFRMALIGGLPKEVQMALENVVGLANKPQREWEDHIRHFTEKYN</sequence>
<feature type="compositionally biased region" description="Basic and acidic residues" evidence="1">
    <location>
        <begin position="369"/>
        <end position="383"/>
    </location>
</feature>
<dbReference type="AlphaFoldDB" id="A0AA47MYK2"/>
<evidence type="ECO:0000313" key="2">
    <source>
        <dbReference type="EMBL" id="KAK0148555.1"/>
    </source>
</evidence>
<dbReference type="EMBL" id="JAOPHQ010002011">
    <property type="protein sequence ID" value="KAK0148555.1"/>
    <property type="molecule type" value="Genomic_DNA"/>
</dbReference>
<dbReference type="Proteomes" id="UP001174136">
    <property type="component" value="Unassembled WGS sequence"/>
</dbReference>
<feature type="compositionally biased region" description="Polar residues" evidence="1">
    <location>
        <begin position="436"/>
        <end position="447"/>
    </location>
</feature>